<dbReference type="GO" id="GO:0004252">
    <property type="term" value="F:serine-type endopeptidase activity"/>
    <property type="evidence" value="ECO:0007669"/>
    <property type="project" value="UniProtKB-UniRule"/>
</dbReference>
<evidence type="ECO:0000256" key="1">
    <source>
        <dbReference type="ARBA" id="ARBA00011073"/>
    </source>
</evidence>
<keyword evidence="4 5" id="KW-0720">Serine protease</keyword>
<feature type="active site" description="Charge relay system" evidence="5">
    <location>
        <position position="178"/>
    </location>
</feature>
<comment type="similarity">
    <text evidence="1 5">Belongs to the peptidase S8 family.</text>
</comment>
<feature type="signal peptide" evidence="6">
    <location>
        <begin position="1"/>
        <end position="30"/>
    </location>
</feature>
<dbReference type="PANTHER" id="PTHR43806:SF11">
    <property type="entry name" value="CEREVISIN-RELATED"/>
    <property type="match status" value="1"/>
</dbReference>
<dbReference type="GO" id="GO:0005975">
    <property type="term" value="P:carbohydrate metabolic process"/>
    <property type="evidence" value="ECO:0007669"/>
    <property type="project" value="UniProtKB-ARBA"/>
</dbReference>
<feature type="active site" description="Charge relay system" evidence="5">
    <location>
        <position position="146"/>
    </location>
</feature>
<evidence type="ECO:0000313" key="9">
    <source>
        <dbReference type="Proteomes" id="UP001183629"/>
    </source>
</evidence>
<comment type="caution">
    <text evidence="8">The sequence shown here is derived from an EMBL/GenBank/DDBJ whole genome shotgun (WGS) entry which is preliminary data.</text>
</comment>
<dbReference type="Gene3D" id="2.60.40.10">
    <property type="entry name" value="Immunoglobulins"/>
    <property type="match status" value="2"/>
</dbReference>
<feature type="chain" id="PRO_5042200345" evidence="6">
    <location>
        <begin position="31"/>
        <end position="562"/>
    </location>
</feature>
<gene>
    <name evidence="8" type="ORF">J2S44_003050</name>
</gene>
<feature type="domain" description="Peptidase S8/S53" evidence="7">
    <location>
        <begin position="138"/>
        <end position="369"/>
    </location>
</feature>
<dbReference type="InterPro" id="IPR050131">
    <property type="entry name" value="Peptidase_S8_subtilisin-like"/>
</dbReference>
<dbReference type="PROSITE" id="PS51892">
    <property type="entry name" value="SUBTILASE"/>
    <property type="match status" value="1"/>
</dbReference>
<name>A0AAE3ZS04_9ACTN</name>
<dbReference type="PRINTS" id="PR00723">
    <property type="entry name" value="SUBTILISIN"/>
</dbReference>
<keyword evidence="9" id="KW-1185">Reference proteome</keyword>
<dbReference type="Pfam" id="PF17957">
    <property type="entry name" value="Big_7"/>
    <property type="match status" value="2"/>
</dbReference>
<evidence type="ECO:0000256" key="5">
    <source>
        <dbReference type="PROSITE-ProRule" id="PRU01240"/>
    </source>
</evidence>
<dbReference type="InterPro" id="IPR023828">
    <property type="entry name" value="Peptidase_S8_Ser-AS"/>
</dbReference>
<dbReference type="Pfam" id="PF00082">
    <property type="entry name" value="Peptidase_S8"/>
    <property type="match status" value="1"/>
</dbReference>
<keyword evidence="6" id="KW-0732">Signal</keyword>
<reference evidence="8 9" key="1">
    <citation type="submission" date="2023-07" db="EMBL/GenBank/DDBJ databases">
        <title>Sequencing the genomes of 1000 actinobacteria strains.</title>
        <authorList>
            <person name="Klenk H.-P."/>
        </authorList>
    </citation>
    <scope>NUCLEOTIDE SEQUENCE [LARGE SCALE GENOMIC DNA]</scope>
    <source>
        <strain evidence="8 9">DSM 44711</strain>
    </source>
</reference>
<dbReference type="SUPFAM" id="SSF52743">
    <property type="entry name" value="Subtilisin-like"/>
    <property type="match status" value="1"/>
</dbReference>
<evidence type="ECO:0000256" key="2">
    <source>
        <dbReference type="ARBA" id="ARBA00022670"/>
    </source>
</evidence>
<evidence type="ECO:0000256" key="3">
    <source>
        <dbReference type="ARBA" id="ARBA00022801"/>
    </source>
</evidence>
<dbReference type="RefSeq" id="WP_310413770.1">
    <property type="nucleotide sequence ID" value="NZ_JAVDYC010000001.1"/>
</dbReference>
<proteinExistence type="inferred from homology"/>
<dbReference type="InterPro" id="IPR000209">
    <property type="entry name" value="Peptidase_S8/S53_dom"/>
</dbReference>
<dbReference type="PROSITE" id="PS00137">
    <property type="entry name" value="SUBTILASE_HIS"/>
    <property type="match status" value="1"/>
</dbReference>
<evidence type="ECO:0000256" key="6">
    <source>
        <dbReference type="SAM" id="SignalP"/>
    </source>
</evidence>
<dbReference type="Proteomes" id="UP001183629">
    <property type="component" value="Unassembled WGS sequence"/>
</dbReference>
<dbReference type="InterPro" id="IPR022398">
    <property type="entry name" value="Peptidase_S8_His-AS"/>
</dbReference>
<dbReference type="PANTHER" id="PTHR43806">
    <property type="entry name" value="PEPTIDASE S8"/>
    <property type="match status" value="1"/>
</dbReference>
<sequence length="562" mass="57806">MRKLVNQRRMTVALVMAVAAGVGLSAPASADPGTPVELVVGLVPGASADDALAAADDAGGVRVVDDAAREAGAVMAEVPARHADEAVALLRRDPAVAFVDRNHVAAKADVTPNDPFWSEQWGLRKVNVPGAWGMTTGDPVTVAVLDTGVNPVSDLAGRVLPGYDFINDDANPADDEGHGTAVASVIAGRGDDGSGMAGVCWDCRILPVKVLDEKGSGDYLSIAKGIRFAADQGAKVINMSLAGGASSPLLNTAVQYATDRGSLVIAAAGNENTPVRQYPAAIPQVLSVGGSTTGDGRYSWSNYGTGWVDIAAPGCNVAQDHLSRGYVEFCGTSSATPLVAGVAALMQSRAPAVSGAYLGTVLSLSATKLGWVRYGRINAGRAVWAVTDTAAPAVSLGAPAAGTLVHGTTTVTAAATDNTGLDRAELVVNGTVVGVDRDAPYAFRWNSAAYHGLVDVAVRAVDWTGRATTAARRVEADNRGPALTVTAPKSGSKVRKTVTVTVAASDKRGVRTVELLVNGKVAGSGTSFKIKTAKYGKKFTVRIRAYDTLGNVSHSPTYTYKR</sequence>
<dbReference type="GO" id="GO:0006508">
    <property type="term" value="P:proteolysis"/>
    <property type="evidence" value="ECO:0007669"/>
    <property type="project" value="UniProtKB-KW"/>
</dbReference>
<dbReference type="InterPro" id="IPR015500">
    <property type="entry name" value="Peptidase_S8_subtilisin-rel"/>
</dbReference>
<dbReference type="PROSITE" id="PS00138">
    <property type="entry name" value="SUBTILASE_SER"/>
    <property type="match status" value="1"/>
</dbReference>
<feature type="active site" description="Charge relay system" evidence="5">
    <location>
        <position position="333"/>
    </location>
</feature>
<evidence type="ECO:0000313" key="8">
    <source>
        <dbReference type="EMBL" id="MDR7322800.1"/>
    </source>
</evidence>
<dbReference type="InterPro" id="IPR036852">
    <property type="entry name" value="Peptidase_S8/S53_dom_sf"/>
</dbReference>
<dbReference type="Gene3D" id="3.40.50.200">
    <property type="entry name" value="Peptidase S8/S53 domain"/>
    <property type="match status" value="1"/>
</dbReference>
<organism evidence="8 9">
    <name type="scientific">Catenuloplanes niger</name>
    <dbReference type="NCBI Taxonomy" id="587534"/>
    <lineage>
        <taxon>Bacteria</taxon>
        <taxon>Bacillati</taxon>
        <taxon>Actinomycetota</taxon>
        <taxon>Actinomycetes</taxon>
        <taxon>Micromonosporales</taxon>
        <taxon>Micromonosporaceae</taxon>
        <taxon>Catenuloplanes</taxon>
    </lineage>
</organism>
<dbReference type="AlphaFoldDB" id="A0AAE3ZS04"/>
<dbReference type="EMBL" id="JAVDYC010000001">
    <property type="protein sequence ID" value="MDR7322800.1"/>
    <property type="molecule type" value="Genomic_DNA"/>
</dbReference>
<evidence type="ECO:0000256" key="4">
    <source>
        <dbReference type="ARBA" id="ARBA00022825"/>
    </source>
</evidence>
<protein>
    <submittedName>
        <fullName evidence="8">Subtilisin family serine protease</fullName>
    </submittedName>
</protein>
<accession>A0AAE3ZS04</accession>
<dbReference type="InterPro" id="IPR013783">
    <property type="entry name" value="Ig-like_fold"/>
</dbReference>
<evidence type="ECO:0000259" key="7">
    <source>
        <dbReference type="Pfam" id="PF00082"/>
    </source>
</evidence>
<keyword evidence="3 5" id="KW-0378">Hydrolase</keyword>
<keyword evidence="2 5" id="KW-0645">Protease</keyword>